<sequence length="148" mass="16594">MRPLASPSDARDNRAVAKFSSLQSRRPVQRTSYVWVKRGDVPTTAKLICLTSILHRILTKKKEKKETFRAKCSKNAEGSAQEWSLNVEETSQHARTIPSPCPRPLFDTARVNCHDATGHGCITEITQDNCIDAHISDRVTRKVLISLP</sequence>
<protein>
    <submittedName>
        <fullName evidence="1">Uncharacterized protein</fullName>
    </submittedName>
</protein>
<comment type="caution">
    <text evidence="1">The sequence shown here is derived from an EMBL/GenBank/DDBJ whole genome shotgun (WGS) entry which is preliminary data.</text>
</comment>
<dbReference type="Proteomes" id="UP000024635">
    <property type="component" value="Unassembled WGS sequence"/>
</dbReference>
<evidence type="ECO:0000313" key="2">
    <source>
        <dbReference type="Proteomes" id="UP000024635"/>
    </source>
</evidence>
<name>A0A016V0E3_9BILA</name>
<dbReference type="AlphaFoldDB" id="A0A016V0E3"/>
<keyword evidence="2" id="KW-1185">Reference proteome</keyword>
<dbReference type="EMBL" id="JARK01001356">
    <property type="protein sequence ID" value="EYC21114.1"/>
    <property type="molecule type" value="Genomic_DNA"/>
</dbReference>
<proteinExistence type="predicted"/>
<evidence type="ECO:0000313" key="1">
    <source>
        <dbReference type="EMBL" id="EYC21114.1"/>
    </source>
</evidence>
<gene>
    <name evidence="1" type="primary">Acey_s0020.g228</name>
    <name evidence="1" type="ORF">Y032_0020g228</name>
</gene>
<organism evidence="1 2">
    <name type="scientific">Ancylostoma ceylanicum</name>
    <dbReference type="NCBI Taxonomy" id="53326"/>
    <lineage>
        <taxon>Eukaryota</taxon>
        <taxon>Metazoa</taxon>
        <taxon>Ecdysozoa</taxon>
        <taxon>Nematoda</taxon>
        <taxon>Chromadorea</taxon>
        <taxon>Rhabditida</taxon>
        <taxon>Rhabditina</taxon>
        <taxon>Rhabditomorpha</taxon>
        <taxon>Strongyloidea</taxon>
        <taxon>Ancylostomatidae</taxon>
        <taxon>Ancylostomatinae</taxon>
        <taxon>Ancylostoma</taxon>
    </lineage>
</organism>
<reference evidence="2" key="1">
    <citation type="journal article" date="2015" name="Nat. Genet.">
        <title>The genome and transcriptome of the zoonotic hookworm Ancylostoma ceylanicum identify infection-specific gene families.</title>
        <authorList>
            <person name="Schwarz E.M."/>
            <person name="Hu Y."/>
            <person name="Antoshechkin I."/>
            <person name="Miller M.M."/>
            <person name="Sternberg P.W."/>
            <person name="Aroian R.V."/>
        </authorList>
    </citation>
    <scope>NUCLEOTIDE SEQUENCE</scope>
    <source>
        <strain evidence="2">HY135</strain>
    </source>
</reference>
<accession>A0A016V0E3</accession>